<organism evidence="2 3">
    <name type="scientific">Polysphondylium violaceum</name>
    <dbReference type="NCBI Taxonomy" id="133409"/>
    <lineage>
        <taxon>Eukaryota</taxon>
        <taxon>Amoebozoa</taxon>
        <taxon>Evosea</taxon>
        <taxon>Eumycetozoa</taxon>
        <taxon>Dictyostelia</taxon>
        <taxon>Dictyosteliales</taxon>
        <taxon>Dictyosteliaceae</taxon>
        <taxon>Polysphondylium</taxon>
    </lineage>
</organism>
<evidence type="ECO:0000313" key="2">
    <source>
        <dbReference type="EMBL" id="KAF2069536.1"/>
    </source>
</evidence>
<evidence type="ECO:0008006" key="4">
    <source>
        <dbReference type="Google" id="ProtNLM"/>
    </source>
</evidence>
<comment type="cofactor">
    <cofactor evidence="1">
        <name>Fe cation</name>
        <dbReference type="ChEBI" id="CHEBI:24875"/>
    </cofactor>
</comment>
<evidence type="ECO:0000256" key="1">
    <source>
        <dbReference type="ARBA" id="ARBA00001962"/>
    </source>
</evidence>
<comment type="caution">
    <text evidence="2">The sequence shown here is derived from an EMBL/GenBank/DDBJ whole genome shotgun (WGS) entry which is preliminary data.</text>
</comment>
<dbReference type="PANTHER" id="PTHR20883:SF14">
    <property type="entry name" value="PHYTANOYL-COA DIOXYGENASE"/>
    <property type="match status" value="1"/>
</dbReference>
<keyword evidence="3" id="KW-1185">Reference proteome</keyword>
<accession>A0A8J4PU48</accession>
<reference evidence="2" key="1">
    <citation type="submission" date="2020-01" db="EMBL/GenBank/DDBJ databases">
        <title>Development of genomics and gene disruption for Polysphondylium violaceum indicates a role for the polyketide synthase stlB in stalk morphogenesis.</title>
        <authorList>
            <person name="Narita B."/>
            <person name="Kawabe Y."/>
            <person name="Kin K."/>
            <person name="Saito T."/>
            <person name="Gibbs R."/>
            <person name="Kuspa A."/>
            <person name="Muzny D."/>
            <person name="Queller D."/>
            <person name="Richards S."/>
            <person name="Strassman J."/>
            <person name="Sucgang R."/>
            <person name="Worley K."/>
            <person name="Schaap P."/>
        </authorList>
    </citation>
    <scope>NUCLEOTIDE SEQUENCE</scope>
    <source>
        <strain evidence="2">QSvi11</strain>
    </source>
</reference>
<evidence type="ECO:0000313" key="3">
    <source>
        <dbReference type="Proteomes" id="UP000695562"/>
    </source>
</evidence>
<protein>
    <recommendedName>
        <fullName evidence="4">Phytanoyl-CoA dioxygenase</fullName>
    </recommendedName>
</protein>
<dbReference type="Gene3D" id="2.60.120.620">
    <property type="entry name" value="q2cbj1_9rhob like domain"/>
    <property type="match status" value="1"/>
</dbReference>
<dbReference type="OrthoDB" id="445007at2759"/>
<dbReference type="InterPro" id="IPR008775">
    <property type="entry name" value="Phytyl_CoA_dOase-like"/>
</dbReference>
<dbReference type="AlphaFoldDB" id="A0A8J4PU48"/>
<dbReference type="SUPFAM" id="SSF51197">
    <property type="entry name" value="Clavaminate synthase-like"/>
    <property type="match status" value="1"/>
</dbReference>
<name>A0A8J4PU48_9MYCE</name>
<sequence>MTDNDQRKQFESQGYLIKRDFFKDSDIGPVYRDIELEGNKLVHQLYEKGLLTKDYSIDETLDLDTKILLAEKEYKGTTILLHTAFASRLKESFGNLFSNGRLLDLIETLLGSKEISGHPEWNLRCKTPNNRYFDVPFHQDAAYLEVGAEFFKQITVWIPLVDIVLENGPLQLFPPPIGSVATTPLCKHHLQKNLDPSFKDSWYLEIKETDLPLNSADVLTITPLSKGSIVLFPNCAIHKSLPNHSKSIRWTVDLRFMKTSDPSGFYPIDASENETKMKLRSSILPEIPIDYKQWALDNQNILMDMDDKKDKNDFSIQGPWMNRWK</sequence>
<gene>
    <name evidence="2" type="ORF">CYY_009144</name>
</gene>
<proteinExistence type="predicted"/>
<dbReference type="PANTHER" id="PTHR20883">
    <property type="entry name" value="PHYTANOYL-COA DIOXYGENASE DOMAIN CONTAINING 1"/>
    <property type="match status" value="1"/>
</dbReference>
<dbReference type="Pfam" id="PF05721">
    <property type="entry name" value="PhyH"/>
    <property type="match status" value="1"/>
</dbReference>
<dbReference type="EMBL" id="AJWJ01000644">
    <property type="protein sequence ID" value="KAF2069536.1"/>
    <property type="molecule type" value="Genomic_DNA"/>
</dbReference>
<dbReference type="Proteomes" id="UP000695562">
    <property type="component" value="Unassembled WGS sequence"/>
</dbReference>